<evidence type="ECO:0000313" key="3">
    <source>
        <dbReference type="EMBL" id="MFC0472512.1"/>
    </source>
</evidence>
<sequence>MEKNIGKIITLVQKGNDKSTSKEQVSWAVDYFKDILEKKWFTVNVSDEINNKKGIGLTIIIEDTQSDPSTDFLSKEDQPIAPESFVIERVTVKDQPTLFVIGADVRGLVYAILELSDIVQNATDPLQELLNLTRIKEQPANPIRSVKRLFVNEKLDKSWFYDKDFWREYLSELANQRFNRFSLALGMGYDLGHDPDIKDFYFCFAYPFLVSVPGYKVNVSDLSEDERNKNLETLRFIGQETKRRGLEFQVGIWTQAYEPEDSPDIRYKISGLNEENHAPYCRDALKTLLTECPEIDGLTIRVHYESGIPEPAHLFWKVVLEGPALSGRPVNLDLHPKGIDDELLQVAEDNGIPFTISPKFWAEHMGLPYHQAEIRETELPIEPNPEAGKMIITTTSRRFTRYGYADFFKEDRNYDIFFRIWPGTQRVLLWGDPEMAAEYGRAGSFCGSTGVELMEPLSFKSRKTSETTTGRDPYVDPSLRLGLQDWRKYLYSYRLWGRLLYNPDANPETWRRYLRNEFQTAADSCESSLKYASKILPLFTVAHSPSVANNNYWPEIYSNIMIVDQEEKPAYHCDGREPATFNHVSPLDPGLFYRVDEFTEDMIKDQISSKISPIETANLLEEFASLATQHLSDATKAIGKHQEPSFRRLAIDVKVQSGLGLFFANKFRAGTAFAFFEKVGDPELLNQALTYYRAAKIAWEQVVDVTKDVYTDDITFGYVPFMRGHWADRVQAIEDDIANMEKQMDLAKKEVSLEEVERAKKWLFQIQVDNVSSCEHTPPTEFQRGDDIKIALELPNASPEVNVKLKYRQVNQAQSYQSLTMERQGERVVTKIPSSYTDSPYPLVYYFEIETADNQKQMYPGFDNSLCNQPYFSIRQSR</sequence>
<gene>
    <name evidence="3" type="ORF">ACFFHM_19010</name>
</gene>
<evidence type="ECO:0000256" key="1">
    <source>
        <dbReference type="ARBA" id="ARBA00022801"/>
    </source>
</evidence>
<evidence type="ECO:0000256" key="2">
    <source>
        <dbReference type="SAM" id="Coils"/>
    </source>
</evidence>
<keyword evidence="1" id="KW-0378">Hydrolase</keyword>
<dbReference type="RefSeq" id="WP_335963386.1">
    <property type="nucleotide sequence ID" value="NZ_JAXBLX010000049.1"/>
</dbReference>
<feature type="coiled-coil region" evidence="2">
    <location>
        <begin position="730"/>
        <end position="757"/>
    </location>
</feature>
<accession>A0ABV6KGR8</accession>
<reference evidence="3 4" key="1">
    <citation type="submission" date="2024-09" db="EMBL/GenBank/DDBJ databases">
        <authorList>
            <person name="Sun Q."/>
            <person name="Mori K."/>
        </authorList>
    </citation>
    <scope>NUCLEOTIDE SEQUENCE [LARGE SCALE GENOMIC DNA]</scope>
    <source>
        <strain evidence="3 4">NCAIM B.02610</strain>
    </source>
</reference>
<name>A0ABV6KGR8_9BACI</name>
<evidence type="ECO:0000313" key="4">
    <source>
        <dbReference type="Proteomes" id="UP001589838"/>
    </source>
</evidence>
<organism evidence="3 4">
    <name type="scientific">Halalkalibacter kiskunsagensis</name>
    <dbReference type="NCBI Taxonomy" id="1548599"/>
    <lineage>
        <taxon>Bacteria</taxon>
        <taxon>Bacillati</taxon>
        <taxon>Bacillota</taxon>
        <taxon>Bacilli</taxon>
        <taxon>Bacillales</taxon>
        <taxon>Bacillaceae</taxon>
        <taxon>Halalkalibacter</taxon>
    </lineage>
</organism>
<dbReference type="EMBL" id="JBHLUX010000079">
    <property type="protein sequence ID" value="MFC0472512.1"/>
    <property type="molecule type" value="Genomic_DNA"/>
</dbReference>
<dbReference type="Proteomes" id="UP001589838">
    <property type="component" value="Unassembled WGS sequence"/>
</dbReference>
<dbReference type="InterPro" id="IPR029018">
    <property type="entry name" value="Hex-like_dom2"/>
</dbReference>
<protein>
    <recommendedName>
        <fullName evidence="5">Alpha glucuronidase N-terminal domain-containing protein</fullName>
    </recommendedName>
</protein>
<keyword evidence="4" id="KW-1185">Reference proteome</keyword>
<proteinExistence type="predicted"/>
<dbReference type="SUPFAM" id="SSF55545">
    <property type="entry name" value="beta-N-acetylhexosaminidase-like domain"/>
    <property type="match status" value="1"/>
</dbReference>
<evidence type="ECO:0008006" key="5">
    <source>
        <dbReference type="Google" id="ProtNLM"/>
    </source>
</evidence>
<comment type="caution">
    <text evidence="3">The sequence shown here is derived from an EMBL/GenBank/DDBJ whole genome shotgun (WGS) entry which is preliminary data.</text>
</comment>
<keyword evidence="2" id="KW-0175">Coiled coil</keyword>